<feature type="transmembrane region" description="Helical" evidence="1">
    <location>
        <begin position="103"/>
        <end position="122"/>
    </location>
</feature>
<feature type="transmembrane region" description="Helical" evidence="1">
    <location>
        <begin position="12"/>
        <end position="33"/>
    </location>
</feature>
<accession>A0A0C3CYR4</accession>
<keyword evidence="1" id="KW-0472">Membrane</keyword>
<dbReference type="EMBL" id="KN832888">
    <property type="protein sequence ID" value="KIM94817.1"/>
    <property type="molecule type" value="Genomic_DNA"/>
</dbReference>
<keyword evidence="3" id="KW-1185">Reference proteome</keyword>
<reference evidence="2 3" key="1">
    <citation type="submission" date="2014-04" db="EMBL/GenBank/DDBJ databases">
        <authorList>
            <consortium name="DOE Joint Genome Institute"/>
            <person name="Kuo A."/>
            <person name="Martino E."/>
            <person name="Perotto S."/>
            <person name="Kohler A."/>
            <person name="Nagy L.G."/>
            <person name="Floudas D."/>
            <person name="Copeland A."/>
            <person name="Barry K.W."/>
            <person name="Cichocki N."/>
            <person name="Veneault-Fourrey C."/>
            <person name="LaButti K."/>
            <person name="Lindquist E.A."/>
            <person name="Lipzen A."/>
            <person name="Lundell T."/>
            <person name="Morin E."/>
            <person name="Murat C."/>
            <person name="Sun H."/>
            <person name="Tunlid A."/>
            <person name="Henrissat B."/>
            <person name="Grigoriev I.V."/>
            <person name="Hibbett D.S."/>
            <person name="Martin F."/>
            <person name="Nordberg H.P."/>
            <person name="Cantor M.N."/>
            <person name="Hua S.X."/>
        </authorList>
    </citation>
    <scope>NUCLEOTIDE SEQUENCE [LARGE SCALE GENOMIC DNA]</scope>
    <source>
        <strain evidence="2 3">Zn</strain>
    </source>
</reference>
<feature type="transmembrane region" description="Helical" evidence="1">
    <location>
        <begin position="45"/>
        <end position="64"/>
    </location>
</feature>
<reference evidence="3" key="2">
    <citation type="submission" date="2015-01" db="EMBL/GenBank/DDBJ databases">
        <title>Evolutionary Origins and Diversification of the Mycorrhizal Mutualists.</title>
        <authorList>
            <consortium name="DOE Joint Genome Institute"/>
            <consortium name="Mycorrhizal Genomics Consortium"/>
            <person name="Kohler A."/>
            <person name="Kuo A."/>
            <person name="Nagy L.G."/>
            <person name="Floudas D."/>
            <person name="Copeland A."/>
            <person name="Barry K.W."/>
            <person name="Cichocki N."/>
            <person name="Veneault-Fourrey C."/>
            <person name="LaButti K."/>
            <person name="Lindquist E.A."/>
            <person name="Lipzen A."/>
            <person name="Lundell T."/>
            <person name="Morin E."/>
            <person name="Murat C."/>
            <person name="Riley R."/>
            <person name="Ohm R."/>
            <person name="Sun H."/>
            <person name="Tunlid A."/>
            <person name="Henrissat B."/>
            <person name="Grigoriev I.V."/>
            <person name="Hibbett D.S."/>
            <person name="Martin F."/>
        </authorList>
    </citation>
    <scope>NUCLEOTIDE SEQUENCE [LARGE SCALE GENOMIC DNA]</scope>
    <source>
        <strain evidence="3">Zn</strain>
    </source>
</reference>
<evidence type="ECO:0000313" key="2">
    <source>
        <dbReference type="EMBL" id="KIM94817.1"/>
    </source>
</evidence>
<dbReference type="AlphaFoldDB" id="A0A0C3CYR4"/>
<keyword evidence="1" id="KW-1133">Transmembrane helix</keyword>
<evidence type="ECO:0000313" key="3">
    <source>
        <dbReference type="Proteomes" id="UP000054321"/>
    </source>
</evidence>
<evidence type="ECO:0000256" key="1">
    <source>
        <dbReference type="SAM" id="Phobius"/>
    </source>
</evidence>
<organism evidence="2 3">
    <name type="scientific">Oidiodendron maius (strain Zn)</name>
    <dbReference type="NCBI Taxonomy" id="913774"/>
    <lineage>
        <taxon>Eukaryota</taxon>
        <taxon>Fungi</taxon>
        <taxon>Dikarya</taxon>
        <taxon>Ascomycota</taxon>
        <taxon>Pezizomycotina</taxon>
        <taxon>Leotiomycetes</taxon>
        <taxon>Leotiomycetes incertae sedis</taxon>
        <taxon>Myxotrichaceae</taxon>
        <taxon>Oidiodendron</taxon>
    </lineage>
</organism>
<dbReference type="OrthoDB" id="5139341at2759"/>
<dbReference type="STRING" id="913774.A0A0C3CYR4"/>
<keyword evidence="1" id="KW-0812">Transmembrane</keyword>
<protein>
    <submittedName>
        <fullName evidence="2">Uncharacterized protein</fullName>
    </submittedName>
</protein>
<feature type="transmembrane region" description="Helical" evidence="1">
    <location>
        <begin position="205"/>
        <end position="230"/>
    </location>
</feature>
<dbReference type="HOGENOM" id="CLU_090738_0_0_1"/>
<feature type="transmembrane region" description="Helical" evidence="1">
    <location>
        <begin position="165"/>
        <end position="185"/>
    </location>
</feature>
<feature type="transmembrane region" description="Helical" evidence="1">
    <location>
        <begin position="134"/>
        <end position="158"/>
    </location>
</feature>
<dbReference type="InParanoid" id="A0A0C3CYR4"/>
<name>A0A0C3CYR4_OIDMZ</name>
<proteinExistence type="predicted"/>
<dbReference type="Proteomes" id="UP000054321">
    <property type="component" value="Unassembled WGS sequence"/>
</dbReference>
<gene>
    <name evidence="2" type="ORF">OIDMADRAFT_134785</name>
</gene>
<sequence>MEVIRDLVPNWLKIILFIASFLSFYPQLQCIWVKKDSSGISLYYILYNLISATEQFTLGFFYVVNLSKDSDLFVNNPRNIGDWLNLVQLTVVWLINHKAYVGAIYTSFILISILPAFINAINPGDDEWNRWFCALFFAVHSIIINPIVTVIAICSLFIQISNATALSILGLASQAFVFALVALSWTARVRFPTIDRYSLSILITWYQLVGWATVDNAVFSIIQLILFYVARHRQRGSSISADQEPLLGH</sequence>